<sequence length="130" mass="14685">MSLASEEVCREAIAKRGFDGPPDSPYAVFECIADGHLVRRLPPSHKVSRCVMQWIDWNCKDGFLLFDHDKLRFDGKDMSVFTGKVKVAEPGSKTFKSYEAKIENGTSVSLIGIKINFVWPKLTKIQINLH</sequence>
<keyword evidence="2" id="KW-1185">Reference proteome</keyword>
<proteinExistence type="predicted"/>
<dbReference type="InterPro" id="IPR052227">
    <property type="entry name" value="Arf-Rho-GAP_ANK-PH_domain"/>
</dbReference>
<dbReference type="GO" id="GO:0005737">
    <property type="term" value="C:cytoplasm"/>
    <property type="evidence" value="ECO:0007669"/>
    <property type="project" value="TreeGrafter"/>
</dbReference>
<dbReference type="AlphaFoldDB" id="A0A2G5UNC8"/>
<dbReference type="GO" id="GO:0005547">
    <property type="term" value="F:phosphatidylinositol-3,4,5-trisphosphate binding"/>
    <property type="evidence" value="ECO:0007669"/>
    <property type="project" value="TreeGrafter"/>
</dbReference>
<reference evidence="2" key="1">
    <citation type="submission" date="2017-10" db="EMBL/GenBank/DDBJ databases">
        <title>Rapid genome shrinkage in a self-fertile nematode reveals novel sperm competition proteins.</title>
        <authorList>
            <person name="Yin D."/>
            <person name="Schwarz E.M."/>
            <person name="Thomas C.G."/>
            <person name="Felde R.L."/>
            <person name="Korf I.F."/>
            <person name="Cutter A.D."/>
            <person name="Schartner C.M."/>
            <person name="Ralston E.J."/>
            <person name="Meyer B.J."/>
            <person name="Haag E.S."/>
        </authorList>
    </citation>
    <scope>NUCLEOTIDE SEQUENCE [LARGE SCALE GENOMIC DNA]</scope>
    <source>
        <strain evidence="2">JU1422</strain>
    </source>
</reference>
<evidence type="ECO:0000313" key="2">
    <source>
        <dbReference type="Proteomes" id="UP000230233"/>
    </source>
</evidence>
<dbReference type="EMBL" id="PDUG01000003">
    <property type="protein sequence ID" value="PIC40841.1"/>
    <property type="molecule type" value="Genomic_DNA"/>
</dbReference>
<comment type="caution">
    <text evidence="1">The sequence shown here is derived from an EMBL/GenBank/DDBJ whole genome shotgun (WGS) entry which is preliminary data.</text>
</comment>
<dbReference type="PANTHER" id="PTHR45899:SF2">
    <property type="entry name" value="RHO GTPASE ACTIVATING PROTEIN AT 15B, ISOFORM C"/>
    <property type="match status" value="1"/>
</dbReference>
<protein>
    <submittedName>
        <fullName evidence="1">Uncharacterized protein</fullName>
    </submittedName>
</protein>
<dbReference type="Proteomes" id="UP000230233">
    <property type="component" value="Chromosome III"/>
</dbReference>
<name>A0A2G5UNC8_9PELO</name>
<organism evidence="1 2">
    <name type="scientific">Caenorhabditis nigoni</name>
    <dbReference type="NCBI Taxonomy" id="1611254"/>
    <lineage>
        <taxon>Eukaryota</taxon>
        <taxon>Metazoa</taxon>
        <taxon>Ecdysozoa</taxon>
        <taxon>Nematoda</taxon>
        <taxon>Chromadorea</taxon>
        <taxon>Rhabditida</taxon>
        <taxon>Rhabditina</taxon>
        <taxon>Rhabditomorpha</taxon>
        <taxon>Rhabditoidea</taxon>
        <taxon>Rhabditidae</taxon>
        <taxon>Peloderinae</taxon>
        <taxon>Caenorhabditis</taxon>
    </lineage>
</organism>
<gene>
    <name evidence="1" type="primary">Cni-F23H11.4</name>
    <name evidence="1" type="synonym">Cnig_chr_III.g8453</name>
    <name evidence="1" type="ORF">B9Z55_008453</name>
</gene>
<accession>A0A2G5UNC8</accession>
<dbReference type="OrthoDB" id="29546at2759"/>
<evidence type="ECO:0000313" key="1">
    <source>
        <dbReference type="EMBL" id="PIC40841.1"/>
    </source>
</evidence>
<dbReference type="PANTHER" id="PTHR45899">
    <property type="entry name" value="RHO GTPASE ACTIVATING PROTEIN AT 15B, ISOFORM C"/>
    <property type="match status" value="1"/>
</dbReference>